<dbReference type="InterPro" id="IPR055343">
    <property type="entry name" value="CREG_beta-barrel"/>
</dbReference>
<evidence type="ECO:0000313" key="3">
    <source>
        <dbReference type="Proteomes" id="UP001595453"/>
    </source>
</evidence>
<dbReference type="PANTHER" id="PTHR13343">
    <property type="entry name" value="CREG1 PROTEIN"/>
    <property type="match status" value="1"/>
</dbReference>
<protein>
    <submittedName>
        <fullName evidence="2">HugZ family protein</fullName>
    </submittedName>
</protein>
<dbReference type="Proteomes" id="UP001595453">
    <property type="component" value="Unassembled WGS sequence"/>
</dbReference>
<dbReference type="EMBL" id="JBHRSD010000011">
    <property type="protein sequence ID" value="MFC3032427.1"/>
    <property type="molecule type" value="Genomic_DNA"/>
</dbReference>
<keyword evidence="3" id="KW-1185">Reference proteome</keyword>
<gene>
    <name evidence="2" type="ORF">ACFOEE_07850</name>
</gene>
<accession>A0ABV7CII9</accession>
<dbReference type="RefSeq" id="WP_377122902.1">
    <property type="nucleotide sequence ID" value="NZ_JBHRSD010000011.1"/>
</dbReference>
<feature type="domain" description="CREG-like beta-barrel" evidence="1">
    <location>
        <begin position="2"/>
        <end position="150"/>
    </location>
</feature>
<organism evidence="2 3">
    <name type="scientific">Pseudoalteromonas fenneropenaei</name>
    <dbReference type="NCBI Taxonomy" id="1737459"/>
    <lineage>
        <taxon>Bacteria</taxon>
        <taxon>Pseudomonadati</taxon>
        <taxon>Pseudomonadota</taxon>
        <taxon>Gammaproteobacteria</taxon>
        <taxon>Alteromonadales</taxon>
        <taxon>Pseudoalteromonadaceae</taxon>
        <taxon>Pseudoalteromonas</taxon>
    </lineage>
</organism>
<dbReference type="PANTHER" id="PTHR13343:SF17">
    <property type="entry name" value="CELLULAR REPRESSOR OF E1A-STIMULATED GENES, ISOFORM A"/>
    <property type="match status" value="1"/>
</dbReference>
<dbReference type="PIRSF" id="PIRSF004633">
    <property type="entry name" value="UCP_PLP_oxd"/>
    <property type="match status" value="1"/>
</dbReference>
<sequence length="153" mass="17091">MRKQAVNDAKALLTDADIAVLSTNSNTMPGFPFGSMVQFLLLESGDLCLFISDLAQHTKNLAADGKLSLTVIEREQLGSANAARLTVMGRATQLARSESLVEIASFCEKYRDAEQYAMMGDFNIWLINIERLRFIGGFGQIFWLERDEWYAAN</sequence>
<dbReference type="SUPFAM" id="SSF50475">
    <property type="entry name" value="FMN-binding split barrel"/>
    <property type="match status" value="1"/>
</dbReference>
<reference evidence="3" key="1">
    <citation type="journal article" date="2019" name="Int. J. Syst. Evol. Microbiol.">
        <title>The Global Catalogue of Microorganisms (GCM) 10K type strain sequencing project: providing services to taxonomists for standard genome sequencing and annotation.</title>
        <authorList>
            <consortium name="The Broad Institute Genomics Platform"/>
            <consortium name="The Broad Institute Genome Sequencing Center for Infectious Disease"/>
            <person name="Wu L."/>
            <person name="Ma J."/>
        </authorList>
    </citation>
    <scope>NUCLEOTIDE SEQUENCE [LARGE SCALE GENOMIC DNA]</scope>
    <source>
        <strain evidence="3">KCTC 42730</strain>
    </source>
</reference>
<name>A0ABV7CII9_9GAMM</name>
<evidence type="ECO:0000313" key="2">
    <source>
        <dbReference type="EMBL" id="MFC3032427.1"/>
    </source>
</evidence>
<dbReference type="Pfam" id="PF13883">
    <property type="entry name" value="CREG_beta-barrel"/>
    <property type="match status" value="1"/>
</dbReference>
<evidence type="ECO:0000259" key="1">
    <source>
        <dbReference type="Pfam" id="PF13883"/>
    </source>
</evidence>
<comment type="caution">
    <text evidence="2">The sequence shown here is derived from an EMBL/GenBank/DDBJ whole genome shotgun (WGS) entry which is preliminary data.</text>
</comment>
<proteinExistence type="predicted"/>
<dbReference type="InterPro" id="IPR012349">
    <property type="entry name" value="Split_barrel_FMN-bd"/>
</dbReference>
<dbReference type="InterPro" id="IPR014419">
    <property type="entry name" value="HutZ"/>
</dbReference>
<dbReference type="Gene3D" id="2.30.110.10">
    <property type="entry name" value="Electron Transport, Fmn-binding Protein, Chain A"/>
    <property type="match status" value="1"/>
</dbReference>